<name>A0AAE9YX10_9GAMM</name>
<reference evidence="2 3" key="2">
    <citation type="journal article" date="2022" name="Mar. Drugs">
        <title>Bioassay-Guided Fractionation Leads to the Detection of Cholic Acid Generated by the Rare Thalassomonas sp.</title>
        <authorList>
            <person name="Pheiffer F."/>
            <person name="Schneider Y.K."/>
            <person name="Hansen E.H."/>
            <person name="Andersen J.H."/>
            <person name="Isaksson J."/>
            <person name="Busche T."/>
            <person name="R C."/>
            <person name="Kalinowski J."/>
            <person name="Zyl L.V."/>
            <person name="Trindade M."/>
        </authorList>
    </citation>
    <scope>NUCLEOTIDE SEQUENCE [LARGE SCALE GENOMIC DNA]</scope>
    <source>
        <strain evidence="2 3">A5K-106</strain>
    </source>
</reference>
<dbReference type="Proteomes" id="UP000032568">
    <property type="component" value="Chromosome"/>
</dbReference>
<dbReference type="GO" id="GO:0016747">
    <property type="term" value="F:acyltransferase activity, transferring groups other than amino-acyl groups"/>
    <property type="evidence" value="ECO:0007669"/>
    <property type="project" value="InterPro"/>
</dbReference>
<organism evidence="2 3">
    <name type="scientific">Thalassomonas actiniarum</name>
    <dbReference type="NCBI Taxonomy" id="485447"/>
    <lineage>
        <taxon>Bacteria</taxon>
        <taxon>Pseudomonadati</taxon>
        <taxon>Pseudomonadota</taxon>
        <taxon>Gammaproteobacteria</taxon>
        <taxon>Alteromonadales</taxon>
        <taxon>Colwelliaceae</taxon>
        <taxon>Thalassomonas</taxon>
    </lineage>
</organism>
<dbReference type="EMBL" id="CP059735">
    <property type="protein sequence ID" value="WDE01142.1"/>
    <property type="molecule type" value="Genomic_DNA"/>
</dbReference>
<dbReference type="InterPro" id="IPR000182">
    <property type="entry name" value="GNAT_dom"/>
</dbReference>
<evidence type="ECO:0000313" key="3">
    <source>
        <dbReference type="Proteomes" id="UP000032568"/>
    </source>
</evidence>
<dbReference type="Gene3D" id="3.40.630.30">
    <property type="match status" value="1"/>
</dbReference>
<keyword evidence="3" id="KW-1185">Reference proteome</keyword>
<dbReference type="SUPFAM" id="SSF55729">
    <property type="entry name" value="Acyl-CoA N-acyltransferases (Nat)"/>
    <property type="match status" value="1"/>
</dbReference>
<protein>
    <submittedName>
        <fullName evidence="2">GNAT family N-acetyltransferase</fullName>
    </submittedName>
</protein>
<accession>A0AAE9YX10</accession>
<evidence type="ECO:0000313" key="2">
    <source>
        <dbReference type="EMBL" id="WDE01142.1"/>
    </source>
</evidence>
<gene>
    <name evidence="2" type="ORF">SG35_011185</name>
</gene>
<evidence type="ECO:0000259" key="1">
    <source>
        <dbReference type="Pfam" id="PF13508"/>
    </source>
</evidence>
<dbReference type="CDD" id="cd04301">
    <property type="entry name" value="NAT_SF"/>
    <property type="match status" value="1"/>
</dbReference>
<feature type="domain" description="N-acetyltransferase" evidence="1">
    <location>
        <begin position="39"/>
        <end position="114"/>
    </location>
</feature>
<sequence>MITLSPEFEFCRAHKSDKKAIKRFYRRHSYSASFMGLDSCYLVKEQQEIIACVLQSQLLVENNQSLLHALVVDPAYRRQSIATSLLDYCCAFHPLTVCFAVPQLAPLYLSNNFQLAEPEQLSPLLAKRYLQYIKTKPELAIFIRDIKKNQQSRQNKLNK</sequence>
<dbReference type="KEGG" id="tact:SG35_011185"/>
<dbReference type="InterPro" id="IPR016181">
    <property type="entry name" value="Acyl_CoA_acyltransferase"/>
</dbReference>
<reference evidence="2 3" key="1">
    <citation type="journal article" date="2015" name="Genome Announc.">
        <title>Draft Genome Sequences of Marine Isolates of Thalassomonas viridans and Thalassomonas actiniarum.</title>
        <authorList>
            <person name="Olonade I."/>
            <person name="van Zyl L.J."/>
            <person name="Trindade M."/>
        </authorList>
    </citation>
    <scope>NUCLEOTIDE SEQUENCE [LARGE SCALE GENOMIC DNA]</scope>
    <source>
        <strain evidence="2 3">A5K-106</strain>
    </source>
</reference>
<dbReference type="Pfam" id="PF13508">
    <property type="entry name" value="Acetyltransf_7"/>
    <property type="match status" value="1"/>
</dbReference>
<proteinExistence type="predicted"/>
<dbReference type="AlphaFoldDB" id="A0AAE9YX10"/>